<sequence length="770" mass="86526">SALCVQVTMRRKLTLWARFCLVLALLPSQTVMSVDLGSEWMKVAIVKPGVPMEIALNKESRRKTSVAVCLKENERLFGDGALGSVKNPKFVYRHLQSLLGKKHDNPQVAVYQKRFPEHHLVTDASRGTVLFSNSEEMQYSPEELLGMVLNYSRGLAQDFAEQPIKDAVITVPAFFNQAERRAVLQAAQMAGVKVLQLINDNMAVALNYGVFRRKDINSTAQNIMFYDMGSGSTTATIVTYQTVKTKESGSQPQLQIRGLGFDRSLGGFEMELRLQDHLATLFNEQKKTKKDVRENHRAMAKLLKEAQRLKTVLSANAEYMAQVEGLLDDMDFKAKVTRVEFETLCADLFERVPGPVQEALSSAEMSLDEIEQVILVGGSTRVPKVQEVLLKAVGKEELGKNLNADEAAAMGAVYKAAALSKAFKVQPFLVIEATVFPIQVEFTREVEEDGSRSLKHKKRILFQRMTSYPMRKVITFNCYTDDFAFHINYGDLSFLGQEDLSVFGSLNLTTVQLSGVGSSFQKHTGAESKGIKAHFNMDESGMLLLDRVTKRLRLKDLYGHVDRFQVFVPALNQSLPFLNSVSFDLSELGNTISSLFGGGSSEPNANVTEPVQVTLDSVTILMLQDLTDRDLEKQEREKTLNSLEAFLFETQDKMYQEEYQAVVLEEEKEAIMAKLSQVSAWLDEDGYSASTKELQEKLQDLRKLCKAMFFRVEERRKWPGHLATLESTLNSSSFFLRSAKLEPEDDRIFTDVELKTLEKVINETTVCNVS</sequence>
<evidence type="ECO:0000256" key="3">
    <source>
        <dbReference type="ARBA" id="ARBA00022729"/>
    </source>
</evidence>
<evidence type="ECO:0000256" key="5">
    <source>
        <dbReference type="ARBA" id="ARBA00022824"/>
    </source>
</evidence>
<comment type="subcellular location">
    <subcellularLocation>
        <location evidence="1">Endoplasmic reticulum lumen</location>
    </subcellularLocation>
</comment>
<dbReference type="InterPro" id="IPR029047">
    <property type="entry name" value="HSP70_peptide-bd_sf"/>
</dbReference>
<keyword evidence="4" id="KW-0547">Nucleotide-binding</keyword>
<gene>
    <name evidence="10" type="primary">HYOU1</name>
    <name evidence="10" type="synonym">LOC115148661</name>
</gene>
<dbReference type="PANTHER" id="PTHR45639">
    <property type="entry name" value="HSC70CB, ISOFORM G-RELATED"/>
    <property type="match status" value="1"/>
</dbReference>
<keyword evidence="3 9" id="KW-0732">Signal</keyword>
<name>A0A673YUW5_SALTR</name>
<dbReference type="GO" id="GO:0005788">
    <property type="term" value="C:endoplasmic reticulum lumen"/>
    <property type="evidence" value="ECO:0007669"/>
    <property type="project" value="UniProtKB-SubCell"/>
</dbReference>
<keyword evidence="5" id="KW-0256">Endoplasmic reticulum</keyword>
<organism evidence="10 11">
    <name type="scientific">Salmo trutta</name>
    <name type="common">Brown trout</name>
    <dbReference type="NCBI Taxonomy" id="8032"/>
    <lineage>
        <taxon>Eukaryota</taxon>
        <taxon>Metazoa</taxon>
        <taxon>Chordata</taxon>
        <taxon>Craniata</taxon>
        <taxon>Vertebrata</taxon>
        <taxon>Euteleostomi</taxon>
        <taxon>Actinopterygii</taxon>
        <taxon>Neopterygii</taxon>
        <taxon>Teleostei</taxon>
        <taxon>Protacanthopterygii</taxon>
        <taxon>Salmoniformes</taxon>
        <taxon>Salmonidae</taxon>
        <taxon>Salmoninae</taxon>
        <taxon>Salmo</taxon>
    </lineage>
</organism>
<dbReference type="PROSITE" id="PS01036">
    <property type="entry name" value="HSP70_3"/>
    <property type="match status" value="1"/>
</dbReference>
<feature type="chain" id="PRO_5025414209" description="Hypoxia up-regulated protein 1" evidence="9">
    <location>
        <begin position="34"/>
        <end position="770"/>
    </location>
</feature>
<evidence type="ECO:0000256" key="6">
    <source>
        <dbReference type="ARBA" id="ARBA00022840"/>
    </source>
</evidence>
<proteinExistence type="inferred from homology"/>
<keyword evidence="7" id="KW-0143">Chaperone</keyword>
<evidence type="ECO:0000256" key="4">
    <source>
        <dbReference type="ARBA" id="ARBA00022741"/>
    </source>
</evidence>
<dbReference type="InterPro" id="IPR018181">
    <property type="entry name" value="Heat_shock_70_CS"/>
</dbReference>
<keyword evidence="6" id="KW-0067">ATP-binding</keyword>
<dbReference type="Gene3D" id="2.60.34.10">
    <property type="entry name" value="Substrate Binding Domain Of DNAk, Chain A, domain 1"/>
    <property type="match status" value="1"/>
</dbReference>
<evidence type="ECO:0000256" key="2">
    <source>
        <dbReference type="ARBA" id="ARBA00007381"/>
    </source>
</evidence>
<dbReference type="PRINTS" id="PR00301">
    <property type="entry name" value="HEATSHOCK70"/>
</dbReference>
<dbReference type="Gene3D" id="3.30.420.40">
    <property type="match status" value="2"/>
</dbReference>
<dbReference type="InterPro" id="IPR029048">
    <property type="entry name" value="HSP70_C_sf"/>
</dbReference>
<dbReference type="Pfam" id="PF00012">
    <property type="entry name" value="HSP70"/>
    <property type="match status" value="1"/>
</dbReference>
<dbReference type="PANTHER" id="PTHR45639:SF3">
    <property type="entry name" value="HYPOXIA UP-REGULATED PROTEIN 1"/>
    <property type="match status" value="1"/>
</dbReference>
<keyword evidence="11" id="KW-1185">Reference proteome</keyword>
<comment type="similarity">
    <text evidence="2">Belongs to the heat shock protein 70 family.</text>
</comment>
<feature type="signal peptide" evidence="9">
    <location>
        <begin position="1"/>
        <end position="33"/>
    </location>
</feature>
<dbReference type="GO" id="GO:0034663">
    <property type="term" value="C:endoplasmic reticulum chaperone complex"/>
    <property type="evidence" value="ECO:0007669"/>
    <property type="project" value="TreeGrafter"/>
</dbReference>
<dbReference type="InterPro" id="IPR043129">
    <property type="entry name" value="ATPase_NBD"/>
</dbReference>
<evidence type="ECO:0000313" key="11">
    <source>
        <dbReference type="Proteomes" id="UP000472277"/>
    </source>
</evidence>
<reference evidence="10" key="1">
    <citation type="submission" date="2025-08" db="UniProtKB">
        <authorList>
            <consortium name="Ensembl"/>
        </authorList>
    </citation>
    <scope>IDENTIFICATION</scope>
</reference>
<dbReference type="FunFam" id="3.90.640.10:FF:000012">
    <property type="entry name" value="Hypoxia up-regulated protein 1"/>
    <property type="match status" value="1"/>
</dbReference>
<evidence type="ECO:0000256" key="7">
    <source>
        <dbReference type="ARBA" id="ARBA00023186"/>
    </source>
</evidence>
<dbReference type="AlphaFoldDB" id="A0A673YUW5"/>
<dbReference type="GO" id="GO:0030968">
    <property type="term" value="P:endoplasmic reticulum unfolded protein response"/>
    <property type="evidence" value="ECO:0007669"/>
    <property type="project" value="TreeGrafter"/>
</dbReference>
<dbReference type="GO" id="GO:1903298">
    <property type="term" value="P:negative regulation of hypoxia-induced intrinsic apoptotic signaling pathway"/>
    <property type="evidence" value="ECO:0007669"/>
    <property type="project" value="TreeGrafter"/>
</dbReference>
<evidence type="ECO:0000256" key="9">
    <source>
        <dbReference type="SAM" id="SignalP"/>
    </source>
</evidence>
<dbReference type="Gene3D" id="3.90.640.10">
    <property type="entry name" value="Actin, Chain A, domain 4"/>
    <property type="match status" value="1"/>
</dbReference>
<dbReference type="CDD" id="cd10230">
    <property type="entry name" value="ASKHA_NBD_HSP70_HYOU1"/>
    <property type="match status" value="1"/>
</dbReference>
<dbReference type="Ensembl" id="ENSSTUT00000039842.1">
    <property type="protein sequence ID" value="ENSSTUP00000038109.1"/>
    <property type="gene ID" value="ENSSTUG00000015801.1"/>
</dbReference>
<accession>A0A673YUW5</accession>
<dbReference type="SUPFAM" id="SSF100934">
    <property type="entry name" value="Heat shock protein 70kD (HSP70), C-terminal subdomain"/>
    <property type="match status" value="1"/>
</dbReference>
<dbReference type="FunFam" id="3.30.30.30:FF:000004">
    <property type="entry name" value="hypoxia up-regulated protein 1"/>
    <property type="match status" value="1"/>
</dbReference>
<protein>
    <recommendedName>
        <fullName evidence="8">Hypoxia up-regulated protein 1</fullName>
    </recommendedName>
</protein>
<dbReference type="GO" id="GO:0005524">
    <property type="term" value="F:ATP binding"/>
    <property type="evidence" value="ECO:0007669"/>
    <property type="project" value="UniProtKB-KW"/>
</dbReference>
<evidence type="ECO:0000313" key="10">
    <source>
        <dbReference type="Ensembl" id="ENSSTUP00000038109.1"/>
    </source>
</evidence>
<reference evidence="10" key="2">
    <citation type="submission" date="2025-09" db="UniProtKB">
        <authorList>
            <consortium name="Ensembl"/>
        </authorList>
    </citation>
    <scope>IDENTIFICATION</scope>
</reference>
<dbReference type="GO" id="GO:0140662">
    <property type="term" value="F:ATP-dependent protein folding chaperone"/>
    <property type="evidence" value="ECO:0007669"/>
    <property type="project" value="InterPro"/>
</dbReference>
<dbReference type="Proteomes" id="UP000472277">
    <property type="component" value="Chromosome 15"/>
</dbReference>
<dbReference type="InterPro" id="IPR013126">
    <property type="entry name" value="Hsp_70_fam"/>
</dbReference>
<dbReference type="Gene3D" id="1.20.1270.10">
    <property type="match status" value="1"/>
</dbReference>
<dbReference type="GeneTree" id="ENSGT00940000157686"/>
<dbReference type="FunFam" id="1.20.1270.10:FF:000013">
    <property type="entry name" value="Hypoxia up-regulated protein 1"/>
    <property type="match status" value="1"/>
</dbReference>
<evidence type="ECO:0000256" key="8">
    <source>
        <dbReference type="ARBA" id="ARBA00040503"/>
    </source>
</evidence>
<evidence type="ECO:0000256" key="1">
    <source>
        <dbReference type="ARBA" id="ARBA00004319"/>
    </source>
</evidence>
<dbReference type="Gene3D" id="3.30.30.30">
    <property type="match status" value="1"/>
</dbReference>
<dbReference type="SUPFAM" id="SSF53067">
    <property type="entry name" value="Actin-like ATPase domain"/>
    <property type="match status" value="2"/>
</dbReference>
<dbReference type="PROSITE" id="PS00329">
    <property type="entry name" value="HSP70_2"/>
    <property type="match status" value="1"/>
</dbReference>